<sequence>MKKTIKLVVCVVLFGGMTISAQEKQKGIEFGIKAGGNVTEFRNASSKFKIGVMGGVFSQYKFSEKLAIRSEVLYSAQGAKSKIGSRKIKLNYINVLPAIIKFYPINKLSLEAGPHVGYLLGGKGAGFVKRDFKKIDYGVALGIGYSLTDNLEVGIRYNLGLVDITKESNTSFKNSVFQAGLSLKL</sequence>
<dbReference type="SUPFAM" id="SSF56925">
    <property type="entry name" value="OMPA-like"/>
    <property type="match status" value="1"/>
</dbReference>
<dbReference type="OrthoDB" id="947434at2"/>
<keyword evidence="1" id="KW-0732">Signal</keyword>
<comment type="caution">
    <text evidence="3">The sequence shown here is derived from an EMBL/GenBank/DDBJ whole genome shotgun (WGS) entry which is preliminary data.</text>
</comment>
<dbReference type="Gene3D" id="2.40.160.20">
    <property type="match status" value="1"/>
</dbReference>
<accession>A0A023C153</accession>
<protein>
    <recommendedName>
        <fullName evidence="2">Outer membrane protein beta-barrel domain-containing protein</fullName>
    </recommendedName>
</protein>
<reference evidence="3 4" key="1">
    <citation type="submission" date="2014-04" db="EMBL/GenBank/DDBJ databases">
        <title>Aquimarina sp. 22II-S11-z7 Genome Sequencing.</title>
        <authorList>
            <person name="Lai Q."/>
        </authorList>
    </citation>
    <scope>NUCLEOTIDE SEQUENCE [LARGE SCALE GENOMIC DNA]</scope>
    <source>
        <strain evidence="3 4">22II-S11-z7</strain>
    </source>
</reference>
<dbReference type="RefSeq" id="WP_081801960.1">
    <property type="nucleotide sequence ID" value="NZ_AQRA01000001.1"/>
</dbReference>
<feature type="chain" id="PRO_5001517771" description="Outer membrane protein beta-barrel domain-containing protein" evidence="1">
    <location>
        <begin position="22"/>
        <end position="185"/>
    </location>
</feature>
<proteinExistence type="predicted"/>
<evidence type="ECO:0000313" key="4">
    <source>
        <dbReference type="Proteomes" id="UP000023541"/>
    </source>
</evidence>
<dbReference type="InterPro" id="IPR011250">
    <property type="entry name" value="OMP/PagP_B-barrel"/>
</dbReference>
<dbReference type="InterPro" id="IPR025665">
    <property type="entry name" value="Beta-barrel_OMP_2"/>
</dbReference>
<evidence type="ECO:0000313" key="3">
    <source>
        <dbReference type="EMBL" id="EZH76015.1"/>
    </source>
</evidence>
<keyword evidence="4" id="KW-1185">Reference proteome</keyword>
<dbReference type="EMBL" id="AQRA01000001">
    <property type="protein sequence ID" value="EZH76015.1"/>
    <property type="molecule type" value="Genomic_DNA"/>
</dbReference>
<evidence type="ECO:0000259" key="2">
    <source>
        <dbReference type="Pfam" id="PF13568"/>
    </source>
</evidence>
<dbReference type="AlphaFoldDB" id="A0A023C153"/>
<name>A0A023C153_9FLAO</name>
<feature type="signal peptide" evidence="1">
    <location>
        <begin position="1"/>
        <end position="21"/>
    </location>
</feature>
<evidence type="ECO:0000256" key="1">
    <source>
        <dbReference type="SAM" id="SignalP"/>
    </source>
</evidence>
<dbReference type="Proteomes" id="UP000023541">
    <property type="component" value="Unassembled WGS sequence"/>
</dbReference>
<feature type="domain" description="Outer membrane protein beta-barrel" evidence="2">
    <location>
        <begin position="21"/>
        <end position="165"/>
    </location>
</feature>
<organism evidence="3 4">
    <name type="scientific">Aquimarina atlantica</name>
    <dbReference type="NCBI Taxonomy" id="1317122"/>
    <lineage>
        <taxon>Bacteria</taxon>
        <taxon>Pseudomonadati</taxon>
        <taxon>Bacteroidota</taxon>
        <taxon>Flavobacteriia</taxon>
        <taxon>Flavobacteriales</taxon>
        <taxon>Flavobacteriaceae</taxon>
        <taxon>Aquimarina</taxon>
    </lineage>
</organism>
<dbReference type="Pfam" id="PF13568">
    <property type="entry name" value="OMP_b-brl_2"/>
    <property type="match status" value="1"/>
</dbReference>
<gene>
    <name evidence="3" type="ORF">ATO12_04290</name>
</gene>
<dbReference type="STRING" id="1317122.ATO12_04290"/>
<dbReference type="eggNOG" id="COG3637">
    <property type="taxonomic scope" value="Bacteria"/>
</dbReference>